<sequence>MGVCIPDLPNPSLDLVIIDPASIRRLCKSGLISSRREKKSYHRFEDSPYYCHSGNGLFASFDEACCCYSRTLLHLFQALSL</sequence>
<accession>A0A5B0PEH4</accession>
<protein>
    <submittedName>
        <fullName evidence="1">Uncharacterized protein</fullName>
    </submittedName>
</protein>
<evidence type="ECO:0000313" key="2">
    <source>
        <dbReference type="Proteomes" id="UP000324748"/>
    </source>
</evidence>
<dbReference type="Proteomes" id="UP000324748">
    <property type="component" value="Unassembled WGS sequence"/>
</dbReference>
<organism evidence="1 2">
    <name type="scientific">Puccinia graminis f. sp. tritici</name>
    <dbReference type="NCBI Taxonomy" id="56615"/>
    <lineage>
        <taxon>Eukaryota</taxon>
        <taxon>Fungi</taxon>
        <taxon>Dikarya</taxon>
        <taxon>Basidiomycota</taxon>
        <taxon>Pucciniomycotina</taxon>
        <taxon>Pucciniomycetes</taxon>
        <taxon>Pucciniales</taxon>
        <taxon>Pucciniaceae</taxon>
        <taxon>Puccinia</taxon>
    </lineage>
</organism>
<proteinExistence type="predicted"/>
<comment type="caution">
    <text evidence="1">The sequence shown here is derived from an EMBL/GenBank/DDBJ whole genome shotgun (WGS) entry which is preliminary data.</text>
</comment>
<evidence type="ECO:0000313" key="1">
    <source>
        <dbReference type="EMBL" id="KAA1099671.1"/>
    </source>
</evidence>
<reference evidence="1 2" key="1">
    <citation type="submission" date="2019-05" db="EMBL/GenBank/DDBJ databases">
        <title>Emergence of the Ug99 lineage of the wheat stem rust pathogen through somatic hybridization.</title>
        <authorList>
            <person name="Li F."/>
            <person name="Upadhyaya N.M."/>
            <person name="Sperschneider J."/>
            <person name="Matny O."/>
            <person name="Nguyen-Phuc H."/>
            <person name="Mago R."/>
            <person name="Raley C."/>
            <person name="Miller M.E."/>
            <person name="Silverstein K.A.T."/>
            <person name="Henningsen E."/>
            <person name="Hirsch C.D."/>
            <person name="Visser B."/>
            <person name="Pretorius Z.A."/>
            <person name="Steffenson B.J."/>
            <person name="Schwessinger B."/>
            <person name="Dodds P.N."/>
            <person name="Figueroa M."/>
        </authorList>
    </citation>
    <scope>NUCLEOTIDE SEQUENCE [LARGE SCALE GENOMIC DNA]</scope>
    <source>
        <strain evidence="1">21-0</strain>
    </source>
</reference>
<keyword evidence="2" id="KW-1185">Reference proteome</keyword>
<dbReference type="AlphaFoldDB" id="A0A5B0PEH4"/>
<name>A0A5B0PEH4_PUCGR</name>
<dbReference type="EMBL" id="VSWC01000054">
    <property type="protein sequence ID" value="KAA1099671.1"/>
    <property type="molecule type" value="Genomic_DNA"/>
</dbReference>
<gene>
    <name evidence="1" type="ORF">PGT21_016808</name>
</gene>